<accession>A0ABU2T4I9</accession>
<dbReference type="Proteomes" id="UP001180551">
    <property type="component" value="Unassembled WGS sequence"/>
</dbReference>
<name>A0ABU2T4I9_9ACTN</name>
<dbReference type="RefSeq" id="WP_311622550.1">
    <property type="nucleotide sequence ID" value="NZ_JAVRFE010000004.1"/>
</dbReference>
<proteinExistence type="predicted"/>
<keyword evidence="3" id="KW-1185">Reference proteome</keyword>
<evidence type="ECO:0008006" key="4">
    <source>
        <dbReference type="Google" id="ProtNLM"/>
    </source>
</evidence>
<sequence>MQDAAQRRCGEGGEDDAEIAGTARGVATAARHQSAHTLERLIGTGRAALLRALERPATSSELAVKLRQSLSTIGGHLALRCWSCRPGPYRAAVDAAHGRSRATSARGTLLQRTWGTPQGHPGQADAAPAYYGTRAKRPLDATVP</sequence>
<reference evidence="2" key="1">
    <citation type="submission" date="2024-05" db="EMBL/GenBank/DDBJ databases">
        <title>30 novel species of actinomycetes from the DSMZ collection.</title>
        <authorList>
            <person name="Nouioui I."/>
        </authorList>
    </citation>
    <scope>NUCLEOTIDE SEQUENCE</scope>
    <source>
        <strain evidence="2">DSM 41527</strain>
    </source>
</reference>
<evidence type="ECO:0000313" key="3">
    <source>
        <dbReference type="Proteomes" id="UP001180551"/>
    </source>
</evidence>
<gene>
    <name evidence="2" type="ORF">RM550_05240</name>
</gene>
<comment type="caution">
    <text evidence="2">The sequence shown here is derived from an EMBL/GenBank/DDBJ whole genome shotgun (WGS) entry which is preliminary data.</text>
</comment>
<evidence type="ECO:0000313" key="2">
    <source>
        <dbReference type="EMBL" id="MDT0455144.1"/>
    </source>
</evidence>
<organism evidence="2 3">
    <name type="scientific">Streptomyces mooreae</name>
    <dbReference type="NCBI Taxonomy" id="3075523"/>
    <lineage>
        <taxon>Bacteria</taxon>
        <taxon>Bacillati</taxon>
        <taxon>Actinomycetota</taxon>
        <taxon>Actinomycetes</taxon>
        <taxon>Kitasatosporales</taxon>
        <taxon>Streptomycetaceae</taxon>
        <taxon>Streptomyces</taxon>
    </lineage>
</organism>
<protein>
    <recommendedName>
        <fullName evidence="4">ArsR family transcriptional regulator</fullName>
    </recommendedName>
</protein>
<feature type="region of interest" description="Disordered" evidence="1">
    <location>
        <begin position="112"/>
        <end position="144"/>
    </location>
</feature>
<evidence type="ECO:0000256" key="1">
    <source>
        <dbReference type="SAM" id="MobiDB-lite"/>
    </source>
</evidence>
<dbReference type="EMBL" id="JAVRFE010000004">
    <property type="protein sequence ID" value="MDT0455144.1"/>
    <property type="molecule type" value="Genomic_DNA"/>
</dbReference>